<gene>
    <name evidence="3" type="ORF">PVAP13_7NG092100</name>
</gene>
<accession>A0A8T0PW26</accession>
<feature type="coiled-coil region" evidence="1">
    <location>
        <begin position="75"/>
        <end position="102"/>
    </location>
</feature>
<evidence type="ECO:0000256" key="1">
    <source>
        <dbReference type="SAM" id="Coils"/>
    </source>
</evidence>
<dbReference type="AlphaFoldDB" id="A0A8T0PW26"/>
<evidence type="ECO:0000256" key="2">
    <source>
        <dbReference type="SAM" id="MobiDB-lite"/>
    </source>
</evidence>
<dbReference type="Proteomes" id="UP000823388">
    <property type="component" value="Chromosome 7N"/>
</dbReference>
<name>A0A8T0PW26_PANVG</name>
<keyword evidence="1" id="KW-0175">Coiled coil</keyword>
<protein>
    <submittedName>
        <fullName evidence="3">Uncharacterized protein</fullName>
    </submittedName>
</protein>
<feature type="region of interest" description="Disordered" evidence="2">
    <location>
        <begin position="24"/>
        <end position="50"/>
    </location>
</feature>
<reference evidence="3" key="1">
    <citation type="submission" date="2020-05" db="EMBL/GenBank/DDBJ databases">
        <title>WGS assembly of Panicum virgatum.</title>
        <authorList>
            <person name="Lovell J.T."/>
            <person name="Jenkins J."/>
            <person name="Shu S."/>
            <person name="Juenger T.E."/>
            <person name="Schmutz J."/>
        </authorList>
    </citation>
    <scope>NUCLEOTIDE SEQUENCE</scope>
    <source>
        <strain evidence="3">AP13</strain>
    </source>
</reference>
<dbReference type="EMBL" id="CM029050">
    <property type="protein sequence ID" value="KAG2566173.1"/>
    <property type="molecule type" value="Genomic_DNA"/>
</dbReference>
<organism evidence="3 4">
    <name type="scientific">Panicum virgatum</name>
    <name type="common">Blackwell switchgrass</name>
    <dbReference type="NCBI Taxonomy" id="38727"/>
    <lineage>
        <taxon>Eukaryota</taxon>
        <taxon>Viridiplantae</taxon>
        <taxon>Streptophyta</taxon>
        <taxon>Embryophyta</taxon>
        <taxon>Tracheophyta</taxon>
        <taxon>Spermatophyta</taxon>
        <taxon>Magnoliopsida</taxon>
        <taxon>Liliopsida</taxon>
        <taxon>Poales</taxon>
        <taxon>Poaceae</taxon>
        <taxon>PACMAD clade</taxon>
        <taxon>Panicoideae</taxon>
        <taxon>Panicodae</taxon>
        <taxon>Paniceae</taxon>
        <taxon>Panicinae</taxon>
        <taxon>Panicum</taxon>
        <taxon>Panicum sect. Hiantes</taxon>
    </lineage>
</organism>
<feature type="compositionally biased region" description="Low complexity" evidence="2">
    <location>
        <begin position="32"/>
        <end position="43"/>
    </location>
</feature>
<evidence type="ECO:0000313" key="4">
    <source>
        <dbReference type="Proteomes" id="UP000823388"/>
    </source>
</evidence>
<sequence>MEVYEGCSVYKYRMEKQQEGCRLTRSRTGQPAAASSRSRACRSGNHHHNLSGIRVDMTTEEMMEEEMFAAILAKLEELGKKMDDTNRKADGVNQKIDKMNVELCSRAEAPKPSAVPPIPSPTSSPLRDAALVVSVATTELLPEAPTRCSMADPSQATCSAAATSLASAMASPTSSPPWDTAHVVPGMATKLLEMAPTRCSMTGLYSLPECACSGVCVHVRRTAHAFITSARPSSVGVHCNGTTLHFLSSVNGYVNHYTCSKAYEHSRHQPNARYSRLPV</sequence>
<comment type="caution">
    <text evidence="3">The sequence shown here is derived from an EMBL/GenBank/DDBJ whole genome shotgun (WGS) entry which is preliminary data.</text>
</comment>
<keyword evidence="4" id="KW-1185">Reference proteome</keyword>
<proteinExistence type="predicted"/>
<evidence type="ECO:0000313" key="3">
    <source>
        <dbReference type="EMBL" id="KAG2566173.1"/>
    </source>
</evidence>